<reference evidence="1 2" key="1">
    <citation type="journal article" date="2018" name="Sci. Rep.">
        <title>Genomic signatures of local adaptation to the degree of environmental predictability in rotifers.</title>
        <authorList>
            <person name="Franch-Gras L."/>
            <person name="Hahn C."/>
            <person name="Garcia-Roger E.M."/>
            <person name="Carmona M.J."/>
            <person name="Serra M."/>
            <person name="Gomez A."/>
        </authorList>
    </citation>
    <scope>NUCLEOTIDE SEQUENCE [LARGE SCALE GENOMIC DNA]</scope>
    <source>
        <strain evidence="1">HYR1</strain>
    </source>
</reference>
<accession>A0A3M7PDJ7</accession>
<proteinExistence type="predicted"/>
<sequence length="61" mass="6864">MFIGIQPYTNKFNNNKVKNNYLLNSDLFAWTLKIGSIVTVAKVRVESKTGRAVSSEQNTIT</sequence>
<organism evidence="1 2">
    <name type="scientific">Brachionus plicatilis</name>
    <name type="common">Marine rotifer</name>
    <name type="synonym">Brachionus muelleri</name>
    <dbReference type="NCBI Taxonomy" id="10195"/>
    <lineage>
        <taxon>Eukaryota</taxon>
        <taxon>Metazoa</taxon>
        <taxon>Spiralia</taxon>
        <taxon>Gnathifera</taxon>
        <taxon>Rotifera</taxon>
        <taxon>Eurotatoria</taxon>
        <taxon>Monogononta</taxon>
        <taxon>Pseudotrocha</taxon>
        <taxon>Ploima</taxon>
        <taxon>Brachionidae</taxon>
        <taxon>Brachionus</taxon>
    </lineage>
</organism>
<comment type="caution">
    <text evidence="1">The sequence shown here is derived from an EMBL/GenBank/DDBJ whole genome shotgun (WGS) entry which is preliminary data.</text>
</comment>
<dbReference type="Proteomes" id="UP000276133">
    <property type="component" value="Unassembled WGS sequence"/>
</dbReference>
<gene>
    <name evidence="1" type="ORF">BpHYR1_010996</name>
</gene>
<protein>
    <submittedName>
        <fullName evidence="1">Uncharacterized protein</fullName>
    </submittedName>
</protein>
<dbReference type="EMBL" id="REGN01011612">
    <property type="protein sequence ID" value="RMZ97132.1"/>
    <property type="molecule type" value="Genomic_DNA"/>
</dbReference>
<evidence type="ECO:0000313" key="1">
    <source>
        <dbReference type="EMBL" id="RMZ97132.1"/>
    </source>
</evidence>
<name>A0A3M7PDJ7_BRAPC</name>
<keyword evidence="2" id="KW-1185">Reference proteome</keyword>
<evidence type="ECO:0000313" key="2">
    <source>
        <dbReference type="Proteomes" id="UP000276133"/>
    </source>
</evidence>
<dbReference type="AlphaFoldDB" id="A0A3M7PDJ7"/>